<dbReference type="STRING" id="1300344.I598_0621"/>
<name>A0A168EM10_9MICO</name>
<evidence type="ECO:0000313" key="2">
    <source>
        <dbReference type="Proteomes" id="UP000076794"/>
    </source>
</evidence>
<dbReference type="AlphaFoldDB" id="A0A168EM10"/>
<dbReference type="KEGG" id="ido:I598_0621"/>
<sequence>MLGRATDIARPDAPVLSGTGPGCFDACMRPARAAVAAVIVALGSSGCAAPAEPTWAEELAARSRSTAGAFSPMAASVSDAMPRVVHPGARPGEETSSVSEVLVVGDFVDREPAGATAHPHDPDAFDVYSGGAVLRLRVDEVVDADPAGPRPGEHVRVLLPAVGGNGLTDQDVAARLVDLDRVVVFLAPARLTERDGYAIALDGMLLGEVDPSGGVTWPVLEAVGEQYRERVTAEPGGLDLGDGWGPASVSVDVSSLTELRSLAGPRAAAPAG</sequence>
<evidence type="ECO:0000313" key="1">
    <source>
        <dbReference type="EMBL" id="ANC30201.1"/>
    </source>
</evidence>
<proteinExistence type="predicted"/>
<accession>A0A168EM10</accession>
<keyword evidence="2" id="KW-1185">Reference proteome</keyword>
<gene>
    <name evidence="1" type="ORF">I598_0621</name>
</gene>
<dbReference type="Proteomes" id="UP000076794">
    <property type="component" value="Chromosome"/>
</dbReference>
<dbReference type="PATRIC" id="fig|1300344.3.peg.624"/>
<dbReference type="EMBL" id="CP014209">
    <property type="protein sequence ID" value="ANC30201.1"/>
    <property type="molecule type" value="Genomic_DNA"/>
</dbReference>
<organism evidence="1 2">
    <name type="scientific">Isoptericola dokdonensis DS-3</name>
    <dbReference type="NCBI Taxonomy" id="1300344"/>
    <lineage>
        <taxon>Bacteria</taxon>
        <taxon>Bacillati</taxon>
        <taxon>Actinomycetota</taxon>
        <taxon>Actinomycetes</taxon>
        <taxon>Micrococcales</taxon>
        <taxon>Promicromonosporaceae</taxon>
        <taxon>Isoptericola</taxon>
    </lineage>
</organism>
<reference evidence="1 2" key="1">
    <citation type="submission" date="2016-01" db="EMBL/GenBank/DDBJ databases">
        <title>Complete genome sequence of a soil Actinobacterium, Isoptericola dokdonensis DS-3.</title>
        <authorList>
            <person name="Kwon S.-K."/>
            <person name="Kim J.F."/>
        </authorList>
    </citation>
    <scope>NUCLEOTIDE SEQUENCE [LARGE SCALE GENOMIC DNA]</scope>
    <source>
        <strain evidence="1 2">DS-3</strain>
    </source>
</reference>
<protein>
    <submittedName>
        <fullName evidence="1">Uncharacterized protein</fullName>
    </submittedName>
</protein>